<feature type="active site" description="Nucleophile" evidence="5">
    <location>
        <position position="38"/>
    </location>
</feature>
<evidence type="ECO:0000256" key="3">
    <source>
        <dbReference type="ARBA" id="ARBA00022694"/>
    </source>
</evidence>
<accession>A0ABS8N496</accession>
<reference evidence="8" key="1">
    <citation type="submission" date="2021-11" db="EMBL/GenBank/DDBJ databases">
        <authorList>
            <person name="Qingchun L."/>
            <person name="Dong Z."/>
            <person name="Zongwei Q."/>
            <person name="Jia Z."/>
            <person name="Duotao L."/>
        </authorList>
    </citation>
    <scope>NUCLEOTIDE SEQUENCE</scope>
    <source>
        <strain evidence="8">WLY-B-L2</strain>
    </source>
</reference>
<dbReference type="EMBL" id="JAJJPB010000006">
    <property type="protein sequence ID" value="MCC9294612.1"/>
    <property type="molecule type" value="Genomic_DNA"/>
</dbReference>
<evidence type="ECO:0000256" key="4">
    <source>
        <dbReference type="ARBA" id="ARBA00023235"/>
    </source>
</evidence>
<keyword evidence="3 5" id="KW-0819">tRNA processing</keyword>
<dbReference type="InterPro" id="IPR020103">
    <property type="entry name" value="PsdUridine_synth_cat_dom_sf"/>
</dbReference>
<keyword evidence="4 5" id="KW-0413">Isomerase</keyword>
<gene>
    <name evidence="5 8" type="primary">truB</name>
    <name evidence="8" type="ORF">LN736_07050</name>
</gene>
<keyword evidence="9" id="KW-1185">Reference proteome</keyword>
<dbReference type="SUPFAM" id="SSF55120">
    <property type="entry name" value="Pseudouridine synthase"/>
    <property type="match status" value="1"/>
</dbReference>
<evidence type="ECO:0000256" key="5">
    <source>
        <dbReference type="HAMAP-Rule" id="MF_01080"/>
    </source>
</evidence>
<organism evidence="8 9">
    <name type="scientific">Clostridium aromativorans</name>
    <dbReference type="NCBI Taxonomy" id="2836848"/>
    <lineage>
        <taxon>Bacteria</taxon>
        <taxon>Bacillati</taxon>
        <taxon>Bacillota</taxon>
        <taxon>Clostridia</taxon>
        <taxon>Eubacteriales</taxon>
        <taxon>Clostridiaceae</taxon>
        <taxon>Clostridium</taxon>
    </lineage>
</organism>
<dbReference type="CDD" id="cd02573">
    <property type="entry name" value="PseudoU_synth_EcTruB"/>
    <property type="match status" value="1"/>
</dbReference>
<feature type="domain" description="Pseudouridine synthase II N-terminal" evidence="6">
    <location>
        <begin position="26"/>
        <end position="170"/>
    </location>
</feature>
<evidence type="ECO:0000259" key="7">
    <source>
        <dbReference type="Pfam" id="PF16198"/>
    </source>
</evidence>
<proteinExistence type="inferred from homology"/>
<comment type="function">
    <text evidence="5">Responsible for synthesis of pseudouridine from uracil-55 in the psi GC loop of transfer RNAs.</text>
</comment>
<comment type="catalytic activity">
    <reaction evidence="1 5">
        <text>uridine(55) in tRNA = pseudouridine(55) in tRNA</text>
        <dbReference type="Rhea" id="RHEA:42532"/>
        <dbReference type="Rhea" id="RHEA-COMP:10101"/>
        <dbReference type="Rhea" id="RHEA-COMP:10102"/>
        <dbReference type="ChEBI" id="CHEBI:65314"/>
        <dbReference type="ChEBI" id="CHEBI:65315"/>
        <dbReference type="EC" id="5.4.99.25"/>
    </reaction>
</comment>
<dbReference type="InterPro" id="IPR014780">
    <property type="entry name" value="tRNA_psdUridine_synth_TruB"/>
</dbReference>
<dbReference type="InterPro" id="IPR032819">
    <property type="entry name" value="TruB_C"/>
</dbReference>
<evidence type="ECO:0000313" key="9">
    <source>
        <dbReference type="Proteomes" id="UP001165422"/>
    </source>
</evidence>
<dbReference type="PANTHER" id="PTHR13767">
    <property type="entry name" value="TRNA-PSEUDOURIDINE SYNTHASE"/>
    <property type="match status" value="1"/>
</dbReference>
<dbReference type="RefSeq" id="WP_229981259.1">
    <property type="nucleotide sequence ID" value="NZ_JAJJPB010000006.1"/>
</dbReference>
<dbReference type="Pfam" id="PF01509">
    <property type="entry name" value="TruB_N"/>
    <property type="match status" value="1"/>
</dbReference>
<evidence type="ECO:0000313" key="8">
    <source>
        <dbReference type="EMBL" id="MCC9294612.1"/>
    </source>
</evidence>
<dbReference type="Pfam" id="PF16198">
    <property type="entry name" value="TruB_C_2"/>
    <property type="match status" value="1"/>
</dbReference>
<dbReference type="PANTHER" id="PTHR13767:SF2">
    <property type="entry name" value="PSEUDOURIDYLATE SYNTHASE TRUB1"/>
    <property type="match status" value="1"/>
</dbReference>
<dbReference type="InterPro" id="IPR002501">
    <property type="entry name" value="PsdUridine_synth_N"/>
</dbReference>
<evidence type="ECO:0000259" key="6">
    <source>
        <dbReference type="Pfam" id="PF01509"/>
    </source>
</evidence>
<comment type="caution">
    <text evidence="8">The sequence shown here is derived from an EMBL/GenBank/DDBJ whole genome shotgun (WGS) entry which is preliminary data.</text>
</comment>
<dbReference type="GO" id="GO:0160148">
    <property type="term" value="F:tRNA pseudouridine(55) synthase activity"/>
    <property type="evidence" value="ECO:0007669"/>
    <property type="project" value="UniProtKB-EC"/>
</dbReference>
<dbReference type="Gene3D" id="3.30.2350.10">
    <property type="entry name" value="Pseudouridine synthase"/>
    <property type="match status" value="1"/>
</dbReference>
<sequence length="292" mass="33389">MDGVLNINKPAGITSFDVVRKIKILSHNKKVGHAGTLDPIASGVLPVCIGRATKFVDYIMKDEKVYLTQMKLGIRTDTYDREGTVINILDFNLSKRNIENVILSFEGQIDQLPPMYSAIKVKGKRLYDLARRGIEVERKKRKILIYSIEIVDIKLPYVVFKVRCSKGTYIRSLCNDIGNRLNCGAVMWDLKRISTGNFDILNSITLESLNDKNILQYIIPVDTALSQYPVLTVEDKYVKNVLNGIPIRDKIFLDKISKDRLYRVYTSKNEFVGLGMHKTFEFKMVKLFIRGN</sequence>
<evidence type="ECO:0000256" key="1">
    <source>
        <dbReference type="ARBA" id="ARBA00000385"/>
    </source>
</evidence>
<evidence type="ECO:0000256" key="2">
    <source>
        <dbReference type="ARBA" id="ARBA00005642"/>
    </source>
</evidence>
<protein>
    <recommendedName>
        <fullName evidence="5">tRNA pseudouridine synthase B</fullName>
        <ecNumber evidence="5">5.4.99.25</ecNumber>
    </recommendedName>
    <alternativeName>
        <fullName evidence="5">tRNA pseudouridine(55) synthase</fullName>
        <shortName evidence="5">Psi55 synthase</shortName>
    </alternativeName>
    <alternativeName>
        <fullName evidence="5">tRNA pseudouridylate synthase</fullName>
    </alternativeName>
    <alternativeName>
        <fullName evidence="5">tRNA-uridine isomerase</fullName>
    </alternativeName>
</protein>
<dbReference type="NCBIfam" id="TIGR00431">
    <property type="entry name" value="TruB"/>
    <property type="match status" value="1"/>
</dbReference>
<name>A0ABS8N496_9CLOT</name>
<dbReference type="HAMAP" id="MF_01080">
    <property type="entry name" value="TruB_bact"/>
    <property type="match status" value="1"/>
</dbReference>
<dbReference type="EC" id="5.4.99.25" evidence="5"/>
<dbReference type="Proteomes" id="UP001165422">
    <property type="component" value="Unassembled WGS sequence"/>
</dbReference>
<feature type="domain" description="tRNA pseudouridylate synthase B C-terminal" evidence="7">
    <location>
        <begin position="171"/>
        <end position="225"/>
    </location>
</feature>
<comment type="similarity">
    <text evidence="2 5">Belongs to the pseudouridine synthase TruB family. Type 1 subfamily.</text>
</comment>